<name>A0A3F2RNN8_9STRA</name>
<dbReference type="EMBL" id="MBAD02001182">
    <property type="protein sequence ID" value="RLN57499.1"/>
    <property type="molecule type" value="Genomic_DNA"/>
</dbReference>
<organism evidence="4 5">
    <name type="scientific">Phytophthora kernoviae</name>
    <dbReference type="NCBI Taxonomy" id="325452"/>
    <lineage>
        <taxon>Eukaryota</taxon>
        <taxon>Sar</taxon>
        <taxon>Stramenopiles</taxon>
        <taxon>Oomycota</taxon>
        <taxon>Peronosporomycetes</taxon>
        <taxon>Peronosporales</taxon>
        <taxon>Peronosporaceae</taxon>
        <taxon>Phytophthora</taxon>
    </lineage>
</organism>
<proteinExistence type="predicted"/>
<protein>
    <recommendedName>
        <fullName evidence="2">Dynamin-type G domain-containing protein</fullName>
    </recommendedName>
</protein>
<dbReference type="Proteomes" id="UP000284657">
    <property type="component" value="Unassembled WGS sequence"/>
</dbReference>
<evidence type="ECO:0000313" key="6">
    <source>
        <dbReference type="Proteomes" id="UP000284657"/>
    </source>
</evidence>
<dbReference type="GO" id="GO:0005525">
    <property type="term" value="F:GTP binding"/>
    <property type="evidence" value="ECO:0007669"/>
    <property type="project" value="InterPro"/>
</dbReference>
<dbReference type="GO" id="GO:0005737">
    <property type="term" value="C:cytoplasm"/>
    <property type="evidence" value="ECO:0007669"/>
    <property type="project" value="TreeGrafter"/>
</dbReference>
<dbReference type="Pfam" id="PF00350">
    <property type="entry name" value="Dynamin_N"/>
    <property type="match status" value="1"/>
</dbReference>
<dbReference type="InterPro" id="IPR030381">
    <property type="entry name" value="G_DYNAMIN_dom"/>
</dbReference>
<evidence type="ECO:0000259" key="2">
    <source>
        <dbReference type="PROSITE" id="PS51718"/>
    </source>
</evidence>
<dbReference type="InterPro" id="IPR045063">
    <property type="entry name" value="Dynamin_N"/>
</dbReference>
<gene>
    <name evidence="3" type="ORF">BBJ29_004110</name>
    <name evidence="4" type="ORF">BBP00_00005523</name>
</gene>
<comment type="caution">
    <text evidence="4">The sequence shown here is derived from an EMBL/GenBank/DDBJ whole genome shotgun (WGS) entry which is preliminary data.</text>
</comment>
<dbReference type="EMBL" id="MBDO02000163">
    <property type="protein sequence ID" value="RLN61228.1"/>
    <property type="molecule type" value="Genomic_DNA"/>
</dbReference>
<feature type="region of interest" description="Disordered" evidence="1">
    <location>
        <begin position="596"/>
        <end position="626"/>
    </location>
</feature>
<dbReference type="SMART" id="SM00053">
    <property type="entry name" value="DYNc"/>
    <property type="match status" value="1"/>
</dbReference>
<reference evidence="5 6" key="1">
    <citation type="submission" date="2018-07" db="EMBL/GenBank/DDBJ databases">
        <title>Genome sequencing of oomycete isolates from Chile give support for New Zealand origin for Phytophthora kernoviae and make available the first Nothophytophthora sp. genome.</title>
        <authorList>
            <person name="Studholme D.J."/>
            <person name="Sanfuentes E."/>
            <person name="Panda P."/>
            <person name="Hill R."/>
            <person name="Sambles C."/>
            <person name="Grant M."/>
            <person name="Williams N.M."/>
            <person name="Mcdougal R.L."/>
        </authorList>
    </citation>
    <scope>NUCLEOTIDE SEQUENCE [LARGE SCALE GENOMIC DNA]</scope>
    <source>
        <strain evidence="4">Chile6</strain>
        <strain evidence="3">Chile7</strain>
    </source>
</reference>
<dbReference type="Proteomes" id="UP000277300">
    <property type="component" value="Unassembled WGS sequence"/>
</dbReference>
<evidence type="ECO:0000313" key="4">
    <source>
        <dbReference type="EMBL" id="RLN61228.1"/>
    </source>
</evidence>
<dbReference type="GO" id="GO:0016020">
    <property type="term" value="C:membrane"/>
    <property type="evidence" value="ECO:0007669"/>
    <property type="project" value="TreeGrafter"/>
</dbReference>
<evidence type="ECO:0000313" key="3">
    <source>
        <dbReference type="EMBL" id="RLN57499.1"/>
    </source>
</evidence>
<dbReference type="PROSITE" id="PS51718">
    <property type="entry name" value="G_DYNAMIN_2"/>
    <property type="match status" value="1"/>
</dbReference>
<sequence>MQSLLAAIILHSAFRAQRPKTQAKNPKNSVFMRVTDTTYVSAGGGATSYASLQAALRRQEVAQEAPVLAQEDAESGASEASSTETEASTSPLPSGISAAVLSGYVGNFYRVMEGVTSVLKDVELALPQIVVVGQESSGKSSVLESLAMMPLFPRKEDICTRLPIHLKMRHVPKRDVVDGDQELMPHRSTPPSEDAIKHQIKMRLVYSDDREPVTSEKELTAEQAAERMSEWMEMVVKEENEEKKLKGVVDHVLEIEVRSPHVPNLNLIDLPGIVAGRLIDEPDDMMQRTRALVEKYLQMPHTLVLAVVPAFERVRNSQAFQLVQQYDLMDSTIGVLTMVDRSLDTSNPEGPLAEIMNRLDGTSRDIVYLKEGYVAVKNRDTRVSPEWSLGAFKTEENVWLEENLPGYIERKLASSSVLATKLEKMLADHVRAVWVPHTLIKINSEKVEAEKKLVELGINGQDIVDSFLKGTSPAAGRQKMLDLIQKVIEASEKEEVKSQRLGHFINLHLFFASILWERLNELLIDEEDLVQRLEKSFLEFDPANAQVLKIAARTKEMSSERATEVKTLANNVELYLDSKGFQNTTLDELYLPPVVSPTTSSKAKSLDRPFAPKEEEKPDKPSANSDNGVFHEISEFEARLFFAITSHLVAPLLQPVCNVGELDRKMREYVSRHPKVSASRMHIFQESTSGERKKLTMLVKRLGAASLGLQSTSNFQ</sequence>
<dbReference type="InterPro" id="IPR027417">
    <property type="entry name" value="P-loop_NTPase"/>
</dbReference>
<accession>A0A3F2RNN8</accession>
<dbReference type="InterPro" id="IPR022812">
    <property type="entry name" value="Dynamin"/>
</dbReference>
<evidence type="ECO:0000313" key="5">
    <source>
        <dbReference type="Proteomes" id="UP000277300"/>
    </source>
</evidence>
<dbReference type="AlphaFoldDB" id="A0A3F2RNN8"/>
<dbReference type="GO" id="GO:0003924">
    <property type="term" value="F:GTPase activity"/>
    <property type="evidence" value="ECO:0007669"/>
    <property type="project" value="InterPro"/>
</dbReference>
<dbReference type="Gene3D" id="3.40.50.300">
    <property type="entry name" value="P-loop containing nucleotide triphosphate hydrolases"/>
    <property type="match status" value="1"/>
</dbReference>
<evidence type="ECO:0000256" key="1">
    <source>
        <dbReference type="SAM" id="MobiDB-lite"/>
    </source>
</evidence>
<dbReference type="GO" id="GO:0005874">
    <property type="term" value="C:microtubule"/>
    <property type="evidence" value="ECO:0007669"/>
    <property type="project" value="TreeGrafter"/>
</dbReference>
<dbReference type="PANTHER" id="PTHR11566:SF21">
    <property type="entry name" value="DYNAMIN RELATED PROTEIN 1, ISOFORM A"/>
    <property type="match status" value="1"/>
</dbReference>
<dbReference type="GO" id="GO:0008017">
    <property type="term" value="F:microtubule binding"/>
    <property type="evidence" value="ECO:0007669"/>
    <property type="project" value="TreeGrafter"/>
</dbReference>
<dbReference type="SUPFAM" id="SSF52540">
    <property type="entry name" value="P-loop containing nucleoside triphosphate hydrolases"/>
    <property type="match status" value="1"/>
</dbReference>
<dbReference type="PANTHER" id="PTHR11566">
    <property type="entry name" value="DYNAMIN"/>
    <property type="match status" value="1"/>
</dbReference>
<dbReference type="PRINTS" id="PR00195">
    <property type="entry name" value="DYNAMIN"/>
</dbReference>
<feature type="domain" description="Dynamin-type G" evidence="2">
    <location>
        <begin position="123"/>
        <end position="436"/>
    </location>
</feature>
<feature type="region of interest" description="Disordered" evidence="1">
    <location>
        <begin position="65"/>
        <end position="92"/>
    </location>
</feature>
<dbReference type="OrthoDB" id="116917at2759"/>
<dbReference type="InterPro" id="IPR001401">
    <property type="entry name" value="Dynamin_GTPase"/>
</dbReference>
<feature type="compositionally biased region" description="Basic and acidic residues" evidence="1">
    <location>
        <begin position="604"/>
        <end position="620"/>
    </location>
</feature>
<feature type="compositionally biased region" description="Low complexity" evidence="1">
    <location>
        <begin position="75"/>
        <end position="90"/>
    </location>
</feature>